<gene>
    <name evidence="2" type="ORF">IPJ27_14715</name>
</gene>
<dbReference type="Proteomes" id="UP000697998">
    <property type="component" value="Unassembled WGS sequence"/>
</dbReference>
<evidence type="ECO:0000256" key="1">
    <source>
        <dbReference type="SAM" id="MobiDB-lite"/>
    </source>
</evidence>
<protein>
    <submittedName>
        <fullName evidence="2">Uncharacterized protein</fullName>
    </submittedName>
</protein>
<organism evidence="2 3">
    <name type="scientific">Candidatus Accumulibacter proximus</name>
    <dbReference type="NCBI Taxonomy" id="2954385"/>
    <lineage>
        <taxon>Bacteria</taxon>
        <taxon>Pseudomonadati</taxon>
        <taxon>Pseudomonadota</taxon>
        <taxon>Betaproteobacteria</taxon>
        <taxon>Candidatus Accumulibacter</taxon>
    </lineage>
</organism>
<feature type="region of interest" description="Disordered" evidence="1">
    <location>
        <begin position="46"/>
        <end position="68"/>
    </location>
</feature>
<name>A0A935UGP8_9PROT</name>
<evidence type="ECO:0000313" key="2">
    <source>
        <dbReference type="EMBL" id="MBK7675892.1"/>
    </source>
</evidence>
<proteinExistence type="predicted"/>
<dbReference type="AlphaFoldDB" id="A0A935UGP8"/>
<accession>A0A935UGP8</accession>
<dbReference type="EMBL" id="JADJMH010000014">
    <property type="protein sequence ID" value="MBK7675892.1"/>
    <property type="molecule type" value="Genomic_DNA"/>
</dbReference>
<feature type="compositionally biased region" description="Polar residues" evidence="1">
    <location>
        <begin position="56"/>
        <end position="68"/>
    </location>
</feature>
<reference evidence="2 3" key="1">
    <citation type="submission" date="2020-10" db="EMBL/GenBank/DDBJ databases">
        <title>Connecting structure to function with the recovery of over 1000 high-quality activated sludge metagenome-assembled genomes encoding full-length rRNA genes using long-read sequencing.</title>
        <authorList>
            <person name="Singleton C.M."/>
            <person name="Petriglieri F."/>
            <person name="Kristensen J.M."/>
            <person name="Kirkegaard R.H."/>
            <person name="Michaelsen T.Y."/>
            <person name="Andersen M.H."/>
            <person name="Karst S.M."/>
            <person name="Dueholm M.S."/>
            <person name="Nielsen P.H."/>
            <person name="Albertsen M."/>
        </authorList>
    </citation>
    <scope>NUCLEOTIDE SEQUENCE [LARGE SCALE GENOMIC DNA]</scope>
    <source>
        <strain evidence="2">EsbW_18-Q3-R4-48_BATAC.285</strain>
    </source>
</reference>
<comment type="caution">
    <text evidence="2">The sequence shown here is derived from an EMBL/GenBank/DDBJ whole genome shotgun (WGS) entry which is preliminary data.</text>
</comment>
<evidence type="ECO:0000313" key="3">
    <source>
        <dbReference type="Proteomes" id="UP000697998"/>
    </source>
</evidence>
<sequence>MSPITAPMVGGMLSSKVPTHAATPTFAMVTRWRLRHGGHSVLQRTIHDTFPLESSPRPSQAGSQERAR</sequence>